<dbReference type="Pfam" id="PF08448">
    <property type="entry name" value="PAS_4"/>
    <property type="match status" value="1"/>
</dbReference>
<keyword evidence="1" id="KW-0547">Nucleotide-binding</keyword>
<dbReference type="InterPro" id="IPR013656">
    <property type="entry name" value="PAS_4"/>
</dbReference>
<evidence type="ECO:0000259" key="6">
    <source>
        <dbReference type="PROSITE" id="PS50045"/>
    </source>
</evidence>
<dbReference type="PANTHER" id="PTHR32071">
    <property type="entry name" value="TRANSCRIPTIONAL REGULATORY PROTEIN"/>
    <property type="match status" value="1"/>
</dbReference>
<dbReference type="RefSeq" id="WP_149390627.1">
    <property type="nucleotide sequence ID" value="NZ_SMRS01000004.1"/>
</dbReference>
<dbReference type="PROSITE" id="PS00675">
    <property type="entry name" value="SIGMA54_INTERACT_1"/>
    <property type="match status" value="1"/>
</dbReference>
<evidence type="ECO:0000256" key="2">
    <source>
        <dbReference type="ARBA" id="ARBA00022840"/>
    </source>
</evidence>
<gene>
    <name evidence="7" type="ORF">E1H14_06405</name>
</gene>
<dbReference type="Pfam" id="PF25601">
    <property type="entry name" value="AAA_lid_14"/>
    <property type="match status" value="1"/>
</dbReference>
<reference evidence="7 8" key="1">
    <citation type="submission" date="2019-03" db="EMBL/GenBank/DDBJ databases">
        <title>Nitrincola sp. nov. isolated from an Indian soda lake.</title>
        <authorList>
            <person name="Joshi A."/>
            <person name="Thite S.V."/>
            <person name="Joseph N."/>
            <person name="Dhotre D."/>
            <person name="Moorthy M."/>
            <person name="Shouche Y.S."/>
        </authorList>
    </citation>
    <scope>NUCLEOTIDE SEQUENCE [LARGE SCALE GENOMIC DNA]</scope>
    <source>
        <strain evidence="7 8">MEB193</strain>
    </source>
</reference>
<keyword evidence="4" id="KW-0804">Transcription</keyword>
<dbReference type="GO" id="GO:0006355">
    <property type="term" value="P:regulation of DNA-templated transcription"/>
    <property type="evidence" value="ECO:0007669"/>
    <property type="project" value="InterPro"/>
</dbReference>
<dbReference type="SUPFAM" id="SSF52540">
    <property type="entry name" value="P-loop containing nucleoside triphosphate hydrolases"/>
    <property type="match status" value="1"/>
</dbReference>
<dbReference type="GO" id="GO:0043565">
    <property type="term" value="F:sequence-specific DNA binding"/>
    <property type="evidence" value="ECO:0007669"/>
    <property type="project" value="InterPro"/>
</dbReference>
<evidence type="ECO:0000256" key="5">
    <source>
        <dbReference type="SAM" id="MobiDB-lite"/>
    </source>
</evidence>
<dbReference type="SMART" id="SM00382">
    <property type="entry name" value="AAA"/>
    <property type="match status" value="1"/>
</dbReference>
<organism evidence="7 8">
    <name type="scientific">Nitrincola tapanii</name>
    <dbReference type="NCBI Taxonomy" id="1708751"/>
    <lineage>
        <taxon>Bacteria</taxon>
        <taxon>Pseudomonadati</taxon>
        <taxon>Pseudomonadota</taxon>
        <taxon>Gammaproteobacteria</taxon>
        <taxon>Oceanospirillales</taxon>
        <taxon>Oceanospirillaceae</taxon>
        <taxon>Nitrincola</taxon>
    </lineage>
</organism>
<feature type="region of interest" description="Disordered" evidence="5">
    <location>
        <begin position="1"/>
        <end position="31"/>
    </location>
</feature>
<comment type="caution">
    <text evidence="7">The sequence shown here is derived from an EMBL/GenBank/DDBJ whole genome shotgun (WGS) entry which is preliminary data.</text>
</comment>
<evidence type="ECO:0000256" key="4">
    <source>
        <dbReference type="ARBA" id="ARBA00023163"/>
    </source>
</evidence>
<dbReference type="InterPro" id="IPR025944">
    <property type="entry name" value="Sigma_54_int_dom_CS"/>
</dbReference>
<dbReference type="InterPro" id="IPR009057">
    <property type="entry name" value="Homeodomain-like_sf"/>
</dbReference>
<dbReference type="InterPro" id="IPR035965">
    <property type="entry name" value="PAS-like_dom_sf"/>
</dbReference>
<dbReference type="InterPro" id="IPR002197">
    <property type="entry name" value="HTH_Fis"/>
</dbReference>
<dbReference type="OrthoDB" id="9804019at2"/>
<feature type="domain" description="Sigma-54 factor interaction" evidence="6">
    <location>
        <begin position="167"/>
        <end position="393"/>
    </location>
</feature>
<dbReference type="Pfam" id="PF00158">
    <property type="entry name" value="Sigma54_activat"/>
    <property type="match status" value="1"/>
</dbReference>
<dbReference type="InterPro" id="IPR025662">
    <property type="entry name" value="Sigma_54_int_dom_ATP-bd_1"/>
</dbReference>
<proteinExistence type="predicted"/>
<dbReference type="PROSITE" id="PS50045">
    <property type="entry name" value="SIGMA54_INTERACT_4"/>
    <property type="match status" value="1"/>
</dbReference>
<dbReference type="Gene3D" id="3.40.50.300">
    <property type="entry name" value="P-loop containing nucleotide triphosphate hydrolases"/>
    <property type="match status" value="1"/>
</dbReference>
<evidence type="ECO:0000256" key="3">
    <source>
        <dbReference type="ARBA" id="ARBA00023015"/>
    </source>
</evidence>
<evidence type="ECO:0000313" key="7">
    <source>
        <dbReference type="EMBL" id="KAA0875047.1"/>
    </source>
</evidence>
<dbReference type="FunFam" id="3.40.50.300:FF:000006">
    <property type="entry name" value="DNA-binding transcriptional regulator NtrC"/>
    <property type="match status" value="1"/>
</dbReference>
<dbReference type="CDD" id="cd00009">
    <property type="entry name" value="AAA"/>
    <property type="match status" value="1"/>
</dbReference>
<dbReference type="EMBL" id="SMRS01000004">
    <property type="protein sequence ID" value="KAA0875047.1"/>
    <property type="molecule type" value="Genomic_DNA"/>
</dbReference>
<keyword evidence="2" id="KW-0067">ATP-binding</keyword>
<dbReference type="InterPro" id="IPR058031">
    <property type="entry name" value="AAA_lid_NorR"/>
</dbReference>
<dbReference type="AlphaFoldDB" id="A0A5A9W2Y1"/>
<evidence type="ECO:0000313" key="8">
    <source>
        <dbReference type="Proteomes" id="UP000325302"/>
    </source>
</evidence>
<dbReference type="Gene3D" id="1.10.8.60">
    <property type="match status" value="1"/>
</dbReference>
<dbReference type="SUPFAM" id="SSF55785">
    <property type="entry name" value="PYP-like sensor domain (PAS domain)"/>
    <property type="match status" value="1"/>
</dbReference>
<dbReference type="Proteomes" id="UP000325302">
    <property type="component" value="Unassembled WGS sequence"/>
</dbReference>
<name>A0A5A9W2Y1_9GAMM</name>
<evidence type="ECO:0000256" key="1">
    <source>
        <dbReference type="ARBA" id="ARBA00022741"/>
    </source>
</evidence>
<sequence length="478" mass="52103">MSKSFPSESAIFHKSTSEASQDKAASSPAKAPRQARGASFVELGALLEVIEQPASILSLDYEILACNAAYAAIYAEGEAILGRRCYQVTHGYQMPCDQAGESCPLKRCQETGQRQRVLHLHNTPLGQEHVDVEMNPVRNAAGELVAYLEIMHLVKEARASAGEGQGLVGRSAAFNQMLALIRRAAPAEISVLLLGESGTGKELVARAIHDASPRARGPFVTVECSGLSESLFESELFGHERGAFTGAIGRKKGLVEAARGGTLFLDEIGEIPLAQQVKLLRLIETGTYRTVGGIEPQHADFRLVCATHRHLQQQVEQGLFRQDLYYRISAFPVYLPRLAERQEDLALLVEALLKRIPGGEGVRMSAAALACLRHYAFPGNIRELRNLLERGVLLSDDGLIQPEHLPDAVREAKSGSSFTEQGPALNDLAQLPLMPLEELESAYLNAQLLSMQGDKRALAAALGISERTLYRKLQRPKN</sequence>
<dbReference type="InterPro" id="IPR027417">
    <property type="entry name" value="P-loop_NTPase"/>
</dbReference>
<dbReference type="PROSITE" id="PS00688">
    <property type="entry name" value="SIGMA54_INTERACT_3"/>
    <property type="match status" value="1"/>
</dbReference>
<keyword evidence="3" id="KW-0805">Transcription regulation</keyword>
<dbReference type="Gene3D" id="3.30.450.20">
    <property type="entry name" value="PAS domain"/>
    <property type="match status" value="1"/>
</dbReference>
<dbReference type="SUPFAM" id="SSF46689">
    <property type="entry name" value="Homeodomain-like"/>
    <property type="match status" value="1"/>
</dbReference>
<protein>
    <submittedName>
        <fullName evidence="7">Sigma-54-dependent Fis family transcriptional regulator</fullName>
    </submittedName>
</protein>
<dbReference type="Pfam" id="PF02954">
    <property type="entry name" value="HTH_8"/>
    <property type="match status" value="1"/>
</dbReference>
<dbReference type="InterPro" id="IPR002078">
    <property type="entry name" value="Sigma_54_int"/>
</dbReference>
<keyword evidence="8" id="KW-1185">Reference proteome</keyword>
<dbReference type="Gene3D" id="1.10.10.60">
    <property type="entry name" value="Homeodomain-like"/>
    <property type="match status" value="1"/>
</dbReference>
<dbReference type="InterPro" id="IPR003593">
    <property type="entry name" value="AAA+_ATPase"/>
</dbReference>
<dbReference type="GO" id="GO:0005524">
    <property type="term" value="F:ATP binding"/>
    <property type="evidence" value="ECO:0007669"/>
    <property type="project" value="UniProtKB-KW"/>
</dbReference>
<accession>A0A5A9W2Y1</accession>